<keyword evidence="3" id="KW-0808">Transferase</keyword>
<feature type="domain" description="Erythromycin biosynthesis protein CIII-like N-terminal" evidence="5">
    <location>
        <begin position="23"/>
        <end position="138"/>
    </location>
</feature>
<accession>A0A6J4IDW4</accession>
<keyword evidence="2" id="KW-0328">Glycosyltransferase</keyword>
<dbReference type="PANTHER" id="PTHR48050:SF13">
    <property type="entry name" value="STEROL 3-BETA-GLUCOSYLTRANSFERASE UGT80A2"/>
    <property type="match status" value="1"/>
</dbReference>
<dbReference type="InterPro" id="IPR050426">
    <property type="entry name" value="Glycosyltransferase_28"/>
</dbReference>
<comment type="similarity">
    <text evidence="1">Belongs to the glycosyltransferase 28 family.</text>
</comment>
<evidence type="ECO:0000256" key="2">
    <source>
        <dbReference type="ARBA" id="ARBA00022676"/>
    </source>
</evidence>
<dbReference type="PANTHER" id="PTHR48050">
    <property type="entry name" value="STEROL 3-BETA-GLUCOSYLTRANSFERASE"/>
    <property type="match status" value="1"/>
</dbReference>
<dbReference type="Pfam" id="PF06722">
    <property type="entry name" value="EryCIII-like_C"/>
    <property type="match status" value="1"/>
</dbReference>
<dbReference type="CDD" id="cd03784">
    <property type="entry name" value="GT1_Gtf-like"/>
    <property type="match status" value="1"/>
</dbReference>
<dbReference type="AlphaFoldDB" id="A0A6J4IDW4"/>
<evidence type="ECO:0000259" key="5">
    <source>
        <dbReference type="Pfam" id="PF21036"/>
    </source>
</evidence>
<organism evidence="6">
    <name type="scientific">uncultured Acidimicrobiales bacterium</name>
    <dbReference type="NCBI Taxonomy" id="310071"/>
    <lineage>
        <taxon>Bacteria</taxon>
        <taxon>Bacillati</taxon>
        <taxon>Actinomycetota</taxon>
        <taxon>Acidimicrobiia</taxon>
        <taxon>Acidimicrobiales</taxon>
        <taxon>environmental samples</taxon>
    </lineage>
</organism>
<feature type="domain" description="Erythromycin biosynthesis protein CIII-like C-terminal" evidence="4">
    <location>
        <begin position="256"/>
        <end position="355"/>
    </location>
</feature>
<dbReference type="Gene3D" id="3.40.50.2000">
    <property type="entry name" value="Glycogen Phosphorylase B"/>
    <property type="match status" value="2"/>
</dbReference>
<evidence type="ECO:0000256" key="3">
    <source>
        <dbReference type="ARBA" id="ARBA00022679"/>
    </source>
</evidence>
<gene>
    <name evidence="6" type="ORF">AVDCRST_MAG50-2541</name>
</gene>
<dbReference type="GO" id="GO:0017000">
    <property type="term" value="P:antibiotic biosynthetic process"/>
    <property type="evidence" value="ECO:0007669"/>
    <property type="project" value="UniProtKB-ARBA"/>
</dbReference>
<dbReference type="GO" id="GO:0008194">
    <property type="term" value="F:UDP-glycosyltransferase activity"/>
    <property type="evidence" value="ECO:0007669"/>
    <property type="project" value="InterPro"/>
</dbReference>
<evidence type="ECO:0000313" key="6">
    <source>
        <dbReference type="EMBL" id="CAA9249838.1"/>
    </source>
</evidence>
<proteinExistence type="inferred from homology"/>
<evidence type="ECO:0000256" key="1">
    <source>
        <dbReference type="ARBA" id="ARBA00006962"/>
    </source>
</evidence>
<dbReference type="GO" id="GO:0016758">
    <property type="term" value="F:hexosyltransferase activity"/>
    <property type="evidence" value="ECO:0007669"/>
    <property type="project" value="UniProtKB-ARBA"/>
</dbReference>
<dbReference type="Pfam" id="PF21036">
    <property type="entry name" value="EryCIII-like_N"/>
    <property type="match status" value="1"/>
</dbReference>
<dbReference type="InterPro" id="IPR010610">
    <property type="entry name" value="EryCIII-like_C"/>
</dbReference>
<protein>
    <recommendedName>
        <fullName evidence="7">Glycosyltransferase</fullName>
    </recommendedName>
</protein>
<name>A0A6J4IDW4_9ACTN</name>
<reference evidence="6" key="1">
    <citation type="submission" date="2020-02" db="EMBL/GenBank/DDBJ databases">
        <authorList>
            <person name="Meier V. D."/>
        </authorList>
    </citation>
    <scope>NUCLEOTIDE SEQUENCE</scope>
    <source>
        <strain evidence="6">AVDCRST_MAG50</strain>
    </source>
</reference>
<dbReference type="SUPFAM" id="SSF53756">
    <property type="entry name" value="UDP-Glycosyltransferase/glycogen phosphorylase"/>
    <property type="match status" value="1"/>
</dbReference>
<evidence type="ECO:0008006" key="7">
    <source>
        <dbReference type="Google" id="ProtNLM"/>
    </source>
</evidence>
<evidence type="ECO:0000259" key="4">
    <source>
        <dbReference type="Pfam" id="PF06722"/>
    </source>
</evidence>
<dbReference type="InterPro" id="IPR048284">
    <property type="entry name" value="EryCIII-like_N"/>
</dbReference>
<dbReference type="InterPro" id="IPR002213">
    <property type="entry name" value="UDP_glucos_trans"/>
</dbReference>
<dbReference type="EMBL" id="CADCTF010000104">
    <property type="protein sequence ID" value="CAA9249838.1"/>
    <property type="molecule type" value="Genomic_DNA"/>
</dbReference>
<sequence length="381" mass="39019">MRMLFTTTSGAGHFLPLVPLAEAARAAGHDVAVAAPEESTAMVEGAGFKHLPFGGVPSDDPTRTEVLRRLPTLTPEEAGTLMGKEVFGRLNTSAALPGTVQSVSEWQPDLVISESGEFSGQLAAEAAGLPRLRVHPGLSRAGFDRIVALGLTDLRLGLGLDPDPSGASLHTPPQVGYFPEAFDPSDEGSPPVLRIRDPRYRGFTPGHRSDVVYVTLGSEAASMPFFADALRSAVSGAVAAGFAVLVSTGRQGDPRVLAGLPGDVRAERWVDTAEVMATARAVVCHAGAGTTLAALAAGVPIVAVPLFAEQPLNAERIAAVDAGVVVQPGPGLDSRVEAAVRSVTTAAPPGTARMAADIAGLADVSAALELAERLVDGSPTG</sequence>